<keyword evidence="2" id="KW-0614">Plasmid</keyword>
<feature type="chain" id="PRO_5046841113" evidence="1">
    <location>
        <begin position="25"/>
        <end position="338"/>
    </location>
</feature>
<name>A0ABY7U126_9SPHN</name>
<organism evidence="2 3">
    <name type="scientific">Novosphingobium humi</name>
    <dbReference type="NCBI Taxonomy" id="2282397"/>
    <lineage>
        <taxon>Bacteria</taxon>
        <taxon>Pseudomonadati</taxon>
        <taxon>Pseudomonadota</taxon>
        <taxon>Alphaproteobacteria</taxon>
        <taxon>Sphingomonadales</taxon>
        <taxon>Sphingomonadaceae</taxon>
        <taxon>Novosphingobium</taxon>
    </lineage>
</organism>
<protein>
    <submittedName>
        <fullName evidence="2">Cyclase family protein</fullName>
    </submittedName>
</protein>
<dbReference type="InterPro" id="IPR007325">
    <property type="entry name" value="KFase/CYL"/>
</dbReference>
<evidence type="ECO:0000313" key="3">
    <source>
        <dbReference type="Proteomes" id="UP001218231"/>
    </source>
</evidence>
<dbReference type="Pfam" id="PF04199">
    <property type="entry name" value="Cyclase"/>
    <property type="match status" value="1"/>
</dbReference>
<dbReference type="SUPFAM" id="SSF102198">
    <property type="entry name" value="Putative cyclase"/>
    <property type="match status" value="1"/>
</dbReference>
<evidence type="ECO:0000256" key="1">
    <source>
        <dbReference type="SAM" id="SignalP"/>
    </source>
</evidence>
<accession>A0ABY7U126</accession>
<dbReference type="EMBL" id="CP117418">
    <property type="protein sequence ID" value="WCT79220.1"/>
    <property type="molecule type" value="Genomic_DNA"/>
</dbReference>
<dbReference type="InterPro" id="IPR037175">
    <property type="entry name" value="KFase_sf"/>
</dbReference>
<dbReference type="Proteomes" id="UP001218231">
    <property type="component" value="Plasmid unnamed1"/>
</dbReference>
<geneLocation type="plasmid" evidence="2 3">
    <name>unnamed1</name>
</geneLocation>
<sequence>MKIGRSKWLAAIGVALLSVTAASGQTAEKGPWWPSPFGAQDQAGNSNYITPEKILTSLKLAKTGKIYELGHIYDAKMPAFGDRPYVLLTQPANEVTKADQEAVHTDYFTGFLGHMGTQFDGLGHMGRALKMPDGSYKAFFYNGYTEADLTGPKKGAGGVEKLGVEQIKPIITRGLLVDIAGYKGVATLDARYEVTLADVLGALKKEGLSEDSIQPGDAVLLNFGWAANWDNPSKYNDGHFWVGENKGSPGINHEVAKWMVSKKVSIVGADTCCVMMMPQPEGDAYNLHVDLLPYGVFLMENLDLRELAKDKAYEFLYLNLTERLRGATGSPVRPIAIR</sequence>
<reference evidence="2 3" key="1">
    <citation type="submission" date="2023-02" db="EMBL/GenBank/DDBJ databases">
        <title>Genome sequence of Novosphingobium humi KACC 19094.</title>
        <authorList>
            <person name="Kim S."/>
            <person name="Heo J."/>
            <person name="Kwon S.-W."/>
        </authorList>
    </citation>
    <scope>NUCLEOTIDE SEQUENCE [LARGE SCALE GENOMIC DNA]</scope>
    <source>
        <strain evidence="2 3">KACC 19094</strain>
        <plasmid evidence="2 3">unnamed1</plasmid>
    </source>
</reference>
<dbReference type="PANTHER" id="PTHR34861">
    <property type="match status" value="1"/>
</dbReference>
<proteinExistence type="predicted"/>
<dbReference type="Gene3D" id="3.50.30.50">
    <property type="entry name" value="Putative cyclase"/>
    <property type="match status" value="1"/>
</dbReference>
<dbReference type="PANTHER" id="PTHR34861:SF10">
    <property type="entry name" value="CYCLASE"/>
    <property type="match status" value="1"/>
</dbReference>
<feature type="signal peptide" evidence="1">
    <location>
        <begin position="1"/>
        <end position="24"/>
    </location>
</feature>
<keyword evidence="1" id="KW-0732">Signal</keyword>
<gene>
    <name evidence="2" type="ORF">PQ457_19660</name>
</gene>
<keyword evidence="3" id="KW-1185">Reference proteome</keyword>
<evidence type="ECO:0000313" key="2">
    <source>
        <dbReference type="EMBL" id="WCT79220.1"/>
    </source>
</evidence>
<dbReference type="RefSeq" id="WP_273619497.1">
    <property type="nucleotide sequence ID" value="NZ_CP117418.1"/>
</dbReference>